<dbReference type="Gene3D" id="2.120.10.70">
    <property type="entry name" value="Fucose-specific lectin"/>
    <property type="match status" value="1"/>
</dbReference>
<gene>
    <name evidence="2" type="ORF">FANTH_11975</name>
</gene>
<evidence type="ECO:0000256" key="1">
    <source>
        <dbReference type="SAM" id="MobiDB-lite"/>
    </source>
</evidence>
<evidence type="ECO:0000313" key="3">
    <source>
        <dbReference type="Proteomes" id="UP000573603"/>
    </source>
</evidence>
<organism evidence="2 3">
    <name type="scientific">Fusarium anthophilum</name>
    <dbReference type="NCBI Taxonomy" id="48485"/>
    <lineage>
        <taxon>Eukaryota</taxon>
        <taxon>Fungi</taxon>
        <taxon>Dikarya</taxon>
        <taxon>Ascomycota</taxon>
        <taxon>Pezizomycotina</taxon>
        <taxon>Sordariomycetes</taxon>
        <taxon>Hypocreomycetidae</taxon>
        <taxon>Hypocreales</taxon>
        <taxon>Nectriaceae</taxon>
        <taxon>Fusarium</taxon>
        <taxon>Fusarium fujikuroi species complex</taxon>
    </lineage>
</organism>
<comment type="caution">
    <text evidence="2">The sequence shown here is derived from an EMBL/GenBank/DDBJ whole genome shotgun (WGS) entry which is preliminary data.</text>
</comment>
<accession>A0A8H5DTA2</accession>
<protein>
    <recommendedName>
        <fullName evidence="4">Fucose-specific lectin</fullName>
    </recommendedName>
</protein>
<evidence type="ECO:0000313" key="2">
    <source>
        <dbReference type="EMBL" id="KAF5234786.1"/>
    </source>
</evidence>
<proteinExistence type="predicted"/>
<dbReference type="Proteomes" id="UP000573603">
    <property type="component" value="Unassembled WGS sequence"/>
</dbReference>
<feature type="compositionally biased region" description="Polar residues" evidence="1">
    <location>
        <begin position="68"/>
        <end position="87"/>
    </location>
</feature>
<evidence type="ECO:0008006" key="4">
    <source>
        <dbReference type="Google" id="ProtNLM"/>
    </source>
</evidence>
<name>A0A8H5DTA2_9HYPO</name>
<keyword evidence="3" id="KW-1185">Reference proteome</keyword>
<reference evidence="2 3" key="1">
    <citation type="journal article" date="2020" name="BMC Genomics">
        <title>Correction to: Identification and distribution of gene clusters required for synthesis of sphingolipid metabolism inhibitors in diverse species of the filamentous fungus Fusarium.</title>
        <authorList>
            <person name="Kim H.S."/>
            <person name="Lohmar J.M."/>
            <person name="Busman M."/>
            <person name="Brown D.W."/>
            <person name="Naumann T.A."/>
            <person name="Divon H.H."/>
            <person name="Lysoe E."/>
            <person name="Uhlig S."/>
            <person name="Proctor R.H."/>
        </authorList>
    </citation>
    <scope>NUCLEOTIDE SEQUENCE [LARGE SCALE GENOMIC DNA]</scope>
    <source>
        <strain evidence="2 3">NRRL 25214</strain>
    </source>
</reference>
<sequence length="292" mass="31920">MAEELHLPSDQVQEVPRSSMTIETTLSDGTTINLAVSPASTESSAVTASTTFTRTSFSLHISTSLPNQALSSRASSPSQKPQTSPISLPSEETPKPTSTQPPPVTYLKPSKMSTPITLPEDVVAIDTGKKSLMFYVYPDEDGKNILSYLESDDASAKGSFTLERISTVYNPFKKSAEAVRVSAKNKQVRVYYVDSKTNDIREVCKTGDRKWEVGSLSTQGENFPVRAGTSISASVHAADDGCEYELRVFAAPEGKVNTNRVPQISLLRYVVKKKSTATEWKANYITENITEY</sequence>
<dbReference type="EMBL" id="JABEVY010000377">
    <property type="protein sequence ID" value="KAF5234786.1"/>
    <property type="molecule type" value="Genomic_DNA"/>
</dbReference>
<dbReference type="AlphaFoldDB" id="A0A8H5DTA2"/>
<feature type="region of interest" description="Disordered" evidence="1">
    <location>
        <begin position="68"/>
        <end position="112"/>
    </location>
</feature>